<evidence type="ECO:0000313" key="6">
    <source>
        <dbReference type="EMBL" id="CAB0011185.1"/>
    </source>
</evidence>
<protein>
    <recommendedName>
        <fullName evidence="3">Pre-rRNA-processing protein TSR2 homolog</fullName>
    </recommendedName>
</protein>
<name>A0A6H5H636_9HEMI</name>
<reference evidence="6 7" key="1">
    <citation type="submission" date="2020-02" db="EMBL/GenBank/DDBJ databases">
        <authorList>
            <person name="Ferguson B K."/>
        </authorList>
    </citation>
    <scope>NUCLEOTIDE SEQUENCE [LARGE SCALE GENOMIC DNA]</scope>
</reference>
<dbReference type="Proteomes" id="UP000479000">
    <property type="component" value="Unassembled WGS sequence"/>
</dbReference>
<evidence type="ECO:0000256" key="5">
    <source>
        <dbReference type="SAM" id="MobiDB-lite"/>
    </source>
</evidence>
<dbReference type="AlphaFoldDB" id="A0A6H5H636"/>
<proteinExistence type="inferred from homology"/>
<dbReference type="EMBL" id="CADCXU010023804">
    <property type="protein sequence ID" value="CAB0011185.1"/>
    <property type="molecule type" value="Genomic_DNA"/>
</dbReference>
<feature type="region of interest" description="Disordered" evidence="5">
    <location>
        <begin position="118"/>
        <end position="173"/>
    </location>
</feature>
<comment type="function">
    <text evidence="1">May be involved in 20S pre-rRNA processing.</text>
</comment>
<comment type="similarity">
    <text evidence="2">Belongs to the TSR2 family.</text>
</comment>
<evidence type="ECO:0000256" key="3">
    <source>
        <dbReference type="ARBA" id="ARBA00017551"/>
    </source>
</evidence>
<keyword evidence="7" id="KW-1185">Reference proteome</keyword>
<evidence type="ECO:0000256" key="1">
    <source>
        <dbReference type="ARBA" id="ARBA00002210"/>
    </source>
</evidence>
<organism evidence="6 7">
    <name type="scientific">Nesidiocoris tenuis</name>
    <dbReference type="NCBI Taxonomy" id="355587"/>
    <lineage>
        <taxon>Eukaryota</taxon>
        <taxon>Metazoa</taxon>
        <taxon>Ecdysozoa</taxon>
        <taxon>Arthropoda</taxon>
        <taxon>Hexapoda</taxon>
        <taxon>Insecta</taxon>
        <taxon>Pterygota</taxon>
        <taxon>Neoptera</taxon>
        <taxon>Paraneoptera</taxon>
        <taxon>Hemiptera</taxon>
        <taxon>Heteroptera</taxon>
        <taxon>Panheteroptera</taxon>
        <taxon>Cimicomorpha</taxon>
        <taxon>Miridae</taxon>
        <taxon>Dicyphina</taxon>
        <taxon>Nesidiocoris</taxon>
    </lineage>
</organism>
<evidence type="ECO:0000256" key="2">
    <source>
        <dbReference type="ARBA" id="ARBA00006524"/>
    </source>
</evidence>
<dbReference type="Pfam" id="PF10273">
    <property type="entry name" value="WGG"/>
    <property type="match status" value="1"/>
</dbReference>
<dbReference type="GO" id="GO:0006364">
    <property type="term" value="P:rRNA processing"/>
    <property type="evidence" value="ECO:0007669"/>
    <property type="project" value="UniProtKB-KW"/>
</dbReference>
<evidence type="ECO:0000313" key="7">
    <source>
        <dbReference type="Proteomes" id="UP000479000"/>
    </source>
</evidence>
<accession>A0A6H5H636</accession>
<sequence length="173" mass="19336">MLTVPDDVCEFVPIIETVLNNWSGLKLCIDNGMGGDPLQVTRKLQKMIDNIHTALSQDDFYDLVDLLEDTLDAEFDTELQDESAPEVATVLFELYKGWHEGRKEEVLDQVKRSMVNLGSILDNRPGMPGTSSGDMHQARKKRVPPPPPISDQEGTSDVPMAEGDPWTVVSRRK</sequence>
<dbReference type="PANTHER" id="PTHR21250">
    <property type="entry name" value="PRE-RRNA-PROCESSING PROTEIN TSR2 HOMOLOG"/>
    <property type="match status" value="1"/>
</dbReference>
<gene>
    <name evidence="6" type="ORF">NTEN_LOCUS16178</name>
</gene>
<evidence type="ECO:0000256" key="4">
    <source>
        <dbReference type="ARBA" id="ARBA00022552"/>
    </source>
</evidence>
<dbReference type="OrthoDB" id="263560at2759"/>
<keyword evidence="4" id="KW-0698">rRNA processing</keyword>
<dbReference type="InterPro" id="IPR019398">
    <property type="entry name" value="Pre-rRNA_process_TSR2"/>
</dbReference>